<feature type="compositionally biased region" description="Basic and acidic residues" evidence="6">
    <location>
        <begin position="78"/>
        <end position="106"/>
    </location>
</feature>
<sequence length="133" mass="14679">MVKKTVLKVDISCHKCKKKLLKAISGLQGIDKIEVDAAKGTISVTGDADQYEIIVRTRKAGKFVEPVSVGPPPAPPKQEPRKKPDEKKSEPKKDDKKADPKSDIHNPETCPACQQMSFYMDRCVEPNTACSIM</sequence>
<dbReference type="InterPro" id="IPR036163">
    <property type="entry name" value="HMA_dom_sf"/>
</dbReference>
<keyword evidence="8" id="KW-1185">Reference proteome</keyword>
<evidence type="ECO:0000256" key="6">
    <source>
        <dbReference type="SAM" id="MobiDB-lite"/>
    </source>
</evidence>
<feature type="region of interest" description="Disordered" evidence="6">
    <location>
        <begin position="62"/>
        <end position="110"/>
    </location>
</feature>
<dbReference type="GeneID" id="111293273"/>
<evidence type="ECO:0000313" key="9">
    <source>
        <dbReference type="RefSeq" id="XP_022741801.1"/>
    </source>
</evidence>
<dbReference type="AlphaFoldDB" id="A0A6P5YNV1"/>
<reference evidence="9" key="1">
    <citation type="submission" date="2025-08" db="UniProtKB">
        <authorList>
            <consortium name="RefSeq"/>
        </authorList>
    </citation>
    <scope>IDENTIFICATION</scope>
    <source>
        <tissue evidence="9">Fruit stalk</tissue>
    </source>
</reference>
<organism evidence="8 9">
    <name type="scientific">Durio zibethinus</name>
    <name type="common">Durian</name>
    <dbReference type="NCBI Taxonomy" id="66656"/>
    <lineage>
        <taxon>Eukaryota</taxon>
        <taxon>Viridiplantae</taxon>
        <taxon>Streptophyta</taxon>
        <taxon>Embryophyta</taxon>
        <taxon>Tracheophyta</taxon>
        <taxon>Spermatophyta</taxon>
        <taxon>Magnoliopsida</taxon>
        <taxon>eudicotyledons</taxon>
        <taxon>Gunneridae</taxon>
        <taxon>Pentapetalae</taxon>
        <taxon>rosids</taxon>
        <taxon>malvids</taxon>
        <taxon>Malvales</taxon>
        <taxon>Malvaceae</taxon>
        <taxon>Helicteroideae</taxon>
        <taxon>Durio</taxon>
    </lineage>
</organism>
<keyword evidence="4" id="KW-0636">Prenylation</keyword>
<protein>
    <submittedName>
        <fullName evidence="9">Heavy metal-associated isoprenylated plant protein 43-like</fullName>
    </submittedName>
</protein>
<keyword evidence="2" id="KW-0479">Metal-binding</keyword>
<keyword evidence="1" id="KW-0488">Methylation</keyword>
<name>A0A6P5YNV1_DURZI</name>
<accession>A0A6P5YNV1</accession>
<dbReference type="Gene3D" id="3.30.70.100">
    <property type="match status" value="1"/>
</dbReference>
<proteinExistence type="inferred from homology"/>
<dbReference type="PANTHER" id="PTHR45811">
    <property type="entry name" value="COPPER TRANSPORT PROTEIN FAMILY-RELATED"/>
    <property type="match status" value="1"/>
</dbReference>
<evidence type="ECO:0000256" key="4">
    <source>
        <dbReference type="ARBA" id="ARBA00023289"/>
    </source>
</evidence>
<dbReference type="KEGG" id="dzi:111293273"/>
<dbReference type="SUPFAM" id="SSF55008">
    <property type="entry name" value="HMA, heavy metal-associated domain"/>
    <property type="match status" value="1"/>
</dbReference>
<evidence type="ECO:0000256" key="1">
    <source>
        <dbReference type="ARBA" id="ARBA00022481"/>
    </source>
</evidence>
<dbReference type="Proteomes" id="UP000515121">
    <property type="component" value="Unplaced"/>
</dbReference>
<evidence type="ECO:0000313" key="8">
    <source>
        <dbReference type="Proteomes" id="UP000515121"/>
    </source>
</evidence>
<dbReference type="RefSeq" id="XP_022741801.1">
    <property type="nucleotide sequence ID" value="XM_022886066.1"/>
</dbReference>
<dbReference type="Pfam" id="PF00403">
    <property type="entry name" value="HMA"/>
    <property type="match status" value="1"/>
</dbReference>
<evidence type="ECO:0000256" key="2">
    <source>
        <dbReference type="ARBA" id="ARBA00022723"/>
    </source>
</evidence>
<dbReference type="PROSITE" id="PS50846">
    <property type="entry name" value="HMA_2"/>
    <property type="match status" value="1"/>
</dbReference>
<dbReference type="InterPro" id="IPR051863">
    <property type="entry name" value="HIPP"/>
</dbReference>
<evidence type="ECO:0000259" key="7">
    <source>
        <dbReference type="PROSITE" id="PS50846"/>
    </source>
</evidence>
<evidence type="ECO:0000256" key="5">
    <source>
        <dbReference type="ARBA" id="ARBA00024045"/>
    </source>
</evidence>
<gene>
    <name evidence="9" type="primary">LOC111293273</name>
</gene>
<comment type="similarity">
    <text evidence="5">Belongs to the HIPP family.</text>
</comment>
<dbReference type="OrthoDB" id="689350at2759"/>
<dbReference type="InterPro" id="IPR006121">
    <property type="entry name" value="HMA_dom"/>
</dbReference>
<evidence type="ECO:0000256" key="3">
    <source>
        <dbReference type="ARBA" id="ARBA00023288"/>
    </source>
</evidence>
<keyword evidence="3" id="KW-0449">Lipoprotein</keyword>
<feature type="domain" description="HMA" evidence="7">
    <location>
        <begin position="2"/>
        <end position="69"/>
    </location>
</feature>
<dbReference type="GO" id="GO:0046872">
    <property type="term" value="F:metal ion binding"/>
    <property type="evidence" value="ECO:0007669"/>
    <property type="project" value="UniProtKB-KW"/>
</dbReference>
<dbReference type="PANTHER" id="PTHR45811:SF13">
    <property type="entry name" value="OS04G0661100 PROTEIN"/>
    <property type="match status" value="1"/>
</dbReference>